<dbReference type="PANTHER" id="PTHR32071">
    <property type="entry name" value="TRANSCRIPTIONAL REGULATORY PROTEIN"/>
    <property type="match status" value="1"/>
</dbReference>
<evidence type="ECO:0000259" key="6">
    <source>
        <dbReference type="PROSITE" id="PS50045"/>
    </source>
</evidence>
<evidence type="ECO:0000256" key="3">
    <source>
        <dbReference type="ARBA" id="ARBA00023015"/>
    </source>
</evidence>
<gene>
    <name evidence="7" type="ORF">PSU4_40290</name>
</gene>
<accession>A0A511DJV7</accession>
<dbReference type="SUPFAM" id="SSF52540">
    <property type="entry name" value="P-loop containing nucleoside triphosphate hydrolases"/>
    <property type="match status" value="1"/>
</dbReference>
<dbReference type="SUPFAM" id="SSF46689">
    <property type="entry name" value="Homeodomain-like"/>
    <property type="match status" value="1"/>
</dbReference>
<dbReference type="Pfam" id="PF00158">
    <property type="entry name" value="Sigma54_activat"/>
    <property type="match status" value="1"/>
</dbReference>
<dbReference type="RefSeq" id="WP_147110601.1">
    <property type="nucleotide sequence ID" value="NZ_BJVJ01000045.1"/>
</dbReference>
<reference evidence="7 8" key="1">
    <citation type="submission" date="2019-07" db="EMBL/GenBank/DDBJ databases">
        <title>Whole genome shotgun sequence of Pseudonocardia sulfidoxydans NBRC 16205.</title>
        <authorList>
            <person name="Hosoyama A."/>
            <person name="Uohara A."/>
            <person name="Ohji S."/>
            <person name="Ichikawa N."/>
        </authorList>
    </citation>
    <scope>NUCLEOTIDE SEQUENCE [LARGE SCALE GENOMIC DNA]</scope>
    <source>
        <strain evidence="7 8">NBRC 16205</strain>
    </source>
</reference>
<dbReference type="GO" id="GO:0043565">
    <property type="term" value="F:sequence-specific DNA binding"/>
    <property type="evidence" value="ECO:0007669"/>
    <property type="project" value="InterPro"/>
</dbReference>
<keyword evidence="4" id="KW-0238">DNA-binding</keyword>
<keyword evidence="1" id="KW-0547">Nucleotide-binding</keyword>
<evidence type="ECO:0000256" key="5">
    <source>
        <dbReference type="ARBA" id="ARBA00023163"/>
    </source>
</evidence>
<keyword evidence="3" id="KW-0805">Transcription regulation</keyword>
<dbReference type="PROSITE" id="PS50045">
    <property type="entry name" value="SIGMA54_INTERACT_4"/>
    <property type="match status" value="1"/>
</dbReference>
<evidence type="ECO:0000256" key="4">
    <source>
        <dbReference type="ARBA" id="ARBA00023125"/>
    </source>
</evidence>
<dbReference type="InterPro" id="IPR002078">
    <property type="entry name" value="Sigma_54_int"/>
</dbReference>
<dbReference type="InterPro" id="IPR029016">
    <property type="entry name" value="GAF-like_dom_sf"/>
</dbReference>
<dbReference type="InterPro" id="IPR002197">
    <property type="entry name" value="HTH_Fis"/>
</dbReference>
<dbReference type="Gene3D" id="3.40.50.300">
    <property type="entry name" value="P-loop containing nucleotide triphosphate hydrolases"/>
    <property type="match status" value="1"/>
</dbReference>
<keyword evidence="8" id="KW-1185">Reference proteome</keyword>
<evidence type="ECO:0000313" key="7">
    <source>
        <dbReference type="EMBL" id="GEL25075.1"/>
    </source>
</evidence>
<dbReference type="PRINTS" id="PR01590">
    <property type="entry name" value="HTHFIS"/>
</dbReference>
<dbReference type="PANTHER" id="PTHR32071:SF122">
    <property type="entry name" value="SIGMA FACTOR"/>
    <property type="match status" value="1"/>
</dbReference>
<evidence type="ECO:0000256" key="2">
    <source>
        <dbReference type="ARBA" id="ARBA00022840"/>
    </source>
</evidence>
<comment type="caution">
    <text evidence="7">The sequence shown here is derived from an EMBL/GenBank/DDBJ whole genome shotgun (WGS) entry which is preliminary data.</text>
</comment>
<dbReference type="Pfam" id="PF01590">
    <property type="entry name" value="GAF"/>
    <property type="match status" value="1"/>
</dbReference>
<dbReference type="Gene3D" id="3.30.450.40">
    <property type="match status" value="1"/>
</dbReference>
<dbReference type="InterPro" id="IPR058031">
    <property type="entry name" value="AAA_lid_NorR"/>
</dbReference>
<protein>
    <submittedName>
        <fullName evidence="7">Fis family transcriptional regulator</fullName>
    </submittedName>
</protein>
<evidence type="ECO:0000256" key="1">
    <source>
        <dbReference type="ARBA" id="ARBA00022741"/>
    </source>
</evidence>
<dbReference type="Gene3D" id="1.10.10.60">
    <property type="entry name" value="Homeodomain-like"/>
    <property type="match status" value="1"/>
</dbReference>
<evidence type="ECO:0000313" key="8">
    <source>
        <dbReference type="Proteomes" id="UP000321685"/>
    </source>
</evidence>
<dbReference type="InterPro" id="IPR009057">
    <property type="entry name" value="Homeodomain-like_sf"/>
</dbReference>
<feature type="domain" description="Sigma-54 factor interaction" evidence="6">
    <location>
        <begin position="322"/>
        <end position="514"/>
    </location>
</feature>
<organism evidence="7 8">
    <name type="scientific">Pseudonocardia sulfidoxydans NBRC 16205</name>
    <dbReference type="NCBI Taxonomy" id="1223511"/>
    <lineage>
        <taxon>Bacteria</taxon>
        <taxon>Bacillati</taxon>
        <taxon>Actinomycetota</taxon>
        <taxon>Actinomycetes</taxon>
        <taxon>Pseudonocardiales</taxon>
        <taxon>Pseudonocardiaceae</taxon>
        <taxon>Pseudonocardia</taxon>
    </lineage>
</organism>
<dbReference type="Gene3D" id="1.10.8.60">
    <property type="match status" value="1"/>
</dbReference>
<dbReference type="GO" id="GO:0006355">
    <property type="term" value="P:regulation of DNA-templated transcription"/>
    <property type="evidence" value="ECO:0007669"/>
    <property type="project" value="InterPro"/>
</dbReference>
<name>A0A511DJV7_9PSEU</name>
<dbReference type="OrthoDB" id="5496274at2"/>
<dbReference type="Proteomes" id="UP000321685">
    <property type="component" value="Unassembled WGS sequence"/>
</dbReference>
<keyword evidence="2" id="KW-0067">ATP-binding</keyword>
<sequence length="591" mass="63819">MPTPDRRRQVARARAEFLTSGAVADAAVEDAILTSWRRSRFAGVDIGTPHVPYGDALDLRSRLVRCATPVIKRLHDRLAGIPVSIVLTDERGRLLQREDSERRLTRIFDGVYFAPGFCYAEAHVGTNGVGTALEEGRPVFVSGPEHFNERSIAFACAGAPIRNPLTRRIEGLIDLSCLAEDAHPMMRVLVQEAALDIERLLLDDGSERQRVVLEAFLSVSRRSTGAVLSVCGDVVMANQRASALLTPTDEALLRAMATELPADTPDTPLGMSLAEGSWAQVRCHPVVHGSAQAGTVFELRLQEPHPRPRPAQRSVPVTLPGAAGQSPAWVDASADAREAAARRLPLLVSGEAGVGKTTLVRGVHLSAHSTGRFVLVDCDAAVPWSPADLGLRGPAPLQTVVLRHLDRIDPRHVLQLDALVDDLLAQRPAPWVVATAASLGDVPEHLLRRFDSTVTVAPLRHRIEDLEQIVPALLEQLAPGRGSACSEDAMNTLARKAWTGNVTELRTVLAAALRRRPVGVVRREDLPPTSSTTSRRALSPIESLERDAIVAALVDTDGNRKSAAAKLGMSRSSLYRKLHAFGIDPSDAAQR</sequence>
<keyword evidence="5" id="KW-0804">Transcription</keyword>
<dbReference type="Pfam" id="PF02954">
    <property type="entry name" value="HTH_8"/>
    <property type="match status" value="1"/>
</dbReference>
<dbReference type="EMBL" id="BJVJ01000045">
    <property type="protein sequence ID" value="GEL25075.1"/>
    <property type="molecule type" value="Genomic_DNA"/>
</dbReference>
<dbReference type="AlphaFoldDB" id="A0A511DJV7"/>
<dbReference type="InterPro" id="IPR003018">
    <property type="entry name" value="GAF"/>
</dbReference>
<dbReference type="GO" id="GO:0005524">
    <property type="term" value="F:ATP binding"/>
    <property type="evidence" value="ECO:0007669"/>
    <property type="project" value="UniProtKB-KW"/>
</dbReference>
<proteinExistence type="predicted"/>
<dbReference type="Pfam" id="PF25601">
    <property type="entry name" value="AAA_lid_14"/>
    <property type="match status" value="1"/>
</dbReference>
<dbReference type="InterPro" id="IPR027417">
    <property type="entry name" value="P-loop_NTPase"/>
</dbReference>